<dbReference type="Gene3D" id="1.25.40.20">
    <property type="entry name" value="Ankyrin repeat-containing domain"/>
    <property type="match status" value="4"/>
</dbReference>
<feature type="compositionally biased region" description="Polar residues" evidence="2">
    <location>
        <begin position="406"/>
        <end position="422"/>
    </location>
</feature>
<protein>
    <submittedName>
        <fullName evidence="3">Ankyrin repeat protein 1</fullName>
    </submittedName>
</protein>
<dbReference type="PROSITE" id="PS50088">
    <property type="entry name" value="ANK_REPEAT"/>
    <property type="match status" value="3"/>
</dbReference>
<reference evidence="3 4" key="1">
    <citation type="submission" date="2019-05" db="EMBL/GenBank/DDBJ databases">
        <title>The compact genome of Giardia muris reveals important steps in the evolution of intestinal protozoan parasites.</title>
        <authorList>
            <person name="Xu F."/>
            <person name="Jimenez-Gonzalez A."/>
            <person name="Einarsson E."/>
            <person name="Astvaldsson A."/>
            <person name="Peirasmaki D."/>
            <person name="Eckmann L."/>
            <person name="Andersson J.O."/>
            <person name="Svard S.G."/>
            <person name="Jerlstrom-Hultqvist J."/>
        </authorList>
    </citation>
    <scope>NUCLEOTIDE SEQUENCE [LARGE SCALE GENOMIC DNA]</scope>
    <source>
        <strain evidence="3 4">Roberts-Thomson</strain>
    </source>
</reference>
<dbReference type="PANTHER" id="PTHR24120">
    <property type="entry name" value="GH07239P"/>
    <property type="match status" value="1"/>
</dbReference>
<proteinExistence type="predicted"/>
<evidence type="ECO:0000256" key="1">
    <source>
        <dbReference type="PROSITE-ProRule" id="PRU00023"/>
    </source>
</evidence>
<dbReference type="InterPro" id="IPR002110">
    <property type="entry name" value="Ankyrin_rpt"/>
</dbReference>
<sequence length="643" mass="69029">MTSSMLGSSLFWAAECGSVEGVQKYLESSGKTMPDGQTALMRAASNGHIDCVRLLIDQEVKMQVVTGKFEGYTALIFAASNGQTRCVELLAEKEAKLTTPSGVTALMRAAAHGHAECVKILVKHEVTAQTETGLTALMFAARNNHEECVKLLLEEAGMQTTKPIDLKIPVPVGATALMIAAMYGHNDIVRILKPHEGEINDSHGRDPQVYALVSASQDTLDLFSSQYTGNGSGKDDAVEGGFHHARVSPNIHDPSADYTDLMRAAECGDLATVKKLTFEAGRSTRNGITALMLAAQHNHANCARLLLGEAGMKTLAPYGGLSVSTTALMLAAANGHIDVVRLLKTHEAGMLDAEGRTAYSISLANNHTHVAAELYSEVGGVSASNPISPAVHKPLEVIDSTAETTPQISNVSVSQPRPQLSVATPLPAPAKPSNQTNTPPNKTTELTELMVAAREGNVRVIKQYLQDQGRKDSKGWTALMHATRCGQIGAVKLLLSEATIENNAGETALDIAETTGMEGTELRLRCKRCADILREHAFLTSMASQPHLFDRPTKDDSIPLISLLQARAQVSQIPWAIFHPVFSFSYAMSEQSGASTEFTSFQSTDRLSTLLRQMKSPEGEFPEVAKSPEEPIVAQASRQDKVI</sequence>
<dbReference type="Pfam" id="PF12796">
    <property type="entry name" value="Ank_2"/>
    <property type="match status" value="5"/>
</dbReference>
<feature type="region of interest" description="Disordered" evidence="2">
    <location>
        <begin position="618"/>
        <end position="643"/>
    </location>
</feature>
<dbReference type="Pfam" id="PF13637">
    <property type="entry name" value="Ank_4"/>
    <property type="match status" value="1"/>
</dbReference>
<dbReference type="PANTHER" id="PTHR24120:SF4">
    <property type="entry name" value="GH07239P"/>
    <property type="match status" value="1"/>
</dbReference>
<dbReference type="PROSITE" id="PS50297">
    <property type="entry name" value="ANK_REP_REGION"/>
    <property type="match status" value="2"/>
</dbReference>
<feature type="compositionally biased region" description="Polar residues" evidence="2">
    <location>
        <begin position="432"/>
        <end position="442"/>
    </location>
</feature>
<comment type="caution">
    <text evidence="3">The sequence shown here is derived from an EMBL/GenBank/DDBJ whole genome shotgun (WGS) entry which is preliminary data.</text>
</comment>
<keyword evidence="4" id="KW-1185">Reference proteome</keyword>
<dbReference type="SMART" id="SM00248">
    <property type="entry name" value="ANK"/>
    <property type="match status" value="11"/>
</dbReference>
<keyword evidence="1" id="KW-0040">ANK repeat</keyword>
<dbReference type="VEuPathDB" id="GiardiaDB:GMRT_15239"/>
<evidence type="ECO:0000313" key="4">
    <source>
        <dbReference type="Proteomes" id="UP000315496"/>
    </source>
</evidence>
<feature type="region of interest" description="Disordered" evidence="2">
    <location>
        <begin position="406"/>
        <end position="442"/>
    </location>
</feature>
<feature type="repeat" description="ANK" evidence="1">
    <location>
        <begin position="132"/>
        <end position="154"/>
    </location>
</feature>
<accession>A0A4Z1T2J3</accession>
<dbReference type="SUPFAM" id="SSF48403">
    <property type="entry name" value="Ankyrin repeat"/>
    <property type="match status" value="2"/>
</dbReference>
<evidence type="ECO:0000256" key="2">
    <source>
        <dbReference type="SAM" id="MobiDB-lite"/>
    </source>
</evidence>
<feature type="repeat" description="ANK" evidence="1">
    <location>
        <begin position="35"/>
        <end position="67"/>
    </location>
</feature>
<dbReference type="AlphaFoldDB" id="A0A4Z1T2J3"/>
<organism evidence="3 4">
    <name type="scientific">Giardia muris</name>
    <dbReference type="NCBI Taxonomy" id="5742"/>
    <lineage>
        <taxon>Eukaryota</taxon>
        <taxon>Metamonada</taxon>
        <taxon>Diplomonadida</taxon>
        <taxon>Hexamitidae</taxon>
        <taxon>Giardiinae</taxon>
        <taxon>Giardia</taxon>
    </lineage>
</organism>
<feature type="repeat" description="ANK" evidence="1">
    <location>
        <begin position="70"/>
        <end position="102"/>
    </location>
</feature>
<dbReference type="InterPro" id="IPR036770">
    <property type="entry name" value="Ankyrin_rpt-contain_sf"/>
</dbReference>
<name>A0A4Z1T2J3_GIAMU</name>
<gene>
    <name evidence="3" type="ORF">GMRT_15239</name>
</gene>
<dbReference type="OrthoDB" id="194358at2759"/>
<dbReference type="EMBL" id="VDLU01000002">
    <property type="protein sequence ID" value="TNJ28163.1"/>
    <property type="molecule type" value="Genomic_DNA"/>
</dbReference>
<evidence type="ECO:0000313" key="3">
    <source>
        <dbReference type="EMBL" id="TNJ28163.1"/>
    </source>
</evidence>
<dbReference type="Proteomes" id="UP000315496">
    <property type="component" value="Chromosome 2"/>
</dbReference>